<proteinExistence type="predicted"/>
<organism evidence="1 2">
    <name type="scientific">Thiorhodovibrio winogradskyi</name>
    <dbReference type="NCBI Taxonomy" id="77007"/>
    <lineage>
        <taxon>Bacteria</taxon>
        <taxon>Pseudomonadati</taxon>
        <taxon>Pseudomonadota</taxon>
        <taxon>Gammaproteobacteria</taxon>
        <taxon>Chromatiales</taxon>
        <taxon>Chromatiaceae</taxon>
        <taxon>Thiorhodovibrio</taxon>
    </lineage>
</organism>
<evidence type="ECO:0000313" key="1">
    <source>
        <dbReference type="EMBL" id="WPL16192.1"/>
    </source>
</evidence>
<accession>A0ABZ0S6P9</accession>
<gene>
    <name evidence="1" type="ORF">Thiowin_01145</name>
</gene>
<name>A0ABZ0S6P9_9GAMM</name>
<evidence type="ECO:0000313" key="2">
    <source>
        <dbReference type="Proteomes" id="UP001432180"/>
    </source>
</evidence>
<protein>
    <submittedName>
        <fullName evidence="1">Uncharacterized protein</fullName>
    </submittedName>
</protein>
<keyword evidence="2" id="KW-1185">Reference proteome</keyword>
<reference evidence="1 2" key="1">
    <citation type="journal article" date="2023" name="Microorganisms">
        <title>Thiorhodovibrio frisius and Trv. litoralis spp. nov., Two Novel Members from a Clade of Fastidious Purple Sulfur Bacteria That Exhibit Unique Red-Shifted Light-Harvesting Capabilities.</title>
        <authorList>
            <person name="Methner A."/>
            <person name="Kuzyk S.B."/>
            <person name="Petersen J."/>
            <person name="Bauer S."/>
            <person name="Brinkmann H."/>
            <person name="Sichau K."/>
            <person name="Wanner G."/>
            <person name="Wolf J."/>
            <person name="Neumann-Schaal M."/>
            <person name="Henke P."/>
            <person name="Tank M."/>
            <person name="Sproer C."/>
            <person name="Bunk B."/>
            <person name="Overmann J."/>
        </authorList>
    </citation>
    <scope>NUCLEOTIDE SEQUENCE [LARGE SCALE GENOMIC DNA]</scope>
    <source>
        <strain evidence="1 2">DSM 6702</strain>
    </source>
</reference>
<dbReference type="Proteomes" id="UP001432180">
    <property type="component" value="Chromosome"/>
</dbReference>
<dbReference type="EMBL" id="CP121472">
    <property type="protein sequence ID" value="WPL16192.1"/>
    <property type="molecule type" value="Genomic_DNA"/>
</dbReference>
<sequence>MPAGLGLTLAYRYLAKDQALDARSGAGAGLSGN</sequence>